<organism evidence="1 2">
    <name type="scientific">Moheibacter stercoris</name>
    <dbReference type="NCBI Taxonomy" id="1628251"/>
    <lineage>
        <taxon>Bacteria</taxon>
        <taxon>Pseudomonadati</taxon>
        <taxon>Bacteroidota</taxon>
        <taxon>Flavobacteriia</taxon>
        <taxon>Flavobacteriales</taxon>
        <taxon>Weeksellaceae</taxon>
        <taxon>Moheibacter</taxon>
    </lineage>
</organism>
<evidence type="ECO:0000313" key="2">
    <source>
        <dbReference type="Proteomes" id="UP001549146"/>
    </source>
</evidence>
<proteinExistence type="predicted"/>
<gene>
    <name evidence="1" type="ORF">ABID46_000775</name>
</gene>
<sequence length="172" mass="21006">MSNENNWLNVFLGLEFSSQKIESAKNFVLFWSLFERYFCNKYANLKIIEEKLNELLNSYKLPNSVFFYYCFFRNRYFTNGEINTHFQSLNFRDRNPDLRYKERLIEILEKEQPSDNDKLFACFIIIYRYRNNLFHGSKNIARLEGQIEIFEKSNQFLQEFLDFLKSKNKLRS</sequence>
<keyword evidence="2" id="KW-1185">Reference proteome</keyword>
<reference evidence="1 2" key="1">
    <citation type="submission" date="2024-06" db="EMBL/GenBank/DDBJ databases">
        <title>Genomic Encyclopedia of Type Strains, Phase IV (KMG-IV): sequencing the most valuable type-strain genomes for metagenomic binning, comparative biology and taxonomic classification.</title>
        <authorList>
            <person name="Goeker M."/>
        </authorList>
    </citation>
    <scope>NUCLEOTIDE SEQUENCE [LARGE SCALE GENOMIC DNA]</scope>
    <source>
        <strain evidence="1 2">DSM 29388</strain>
    </source>
</reference>
<dbReference type="EMBL" id="JBEPMO010000003">
    <property type="protein sequence ID" value="MET3731208.1"/>
    <property type="molecule type" value="Genomic_DNA"/>
</dbReference>
<comment type="caution">
    <text evidence="1">The sequence shown here is derived from an EMBL/GenBank/DDBJ whole genome shotgun (WGS) entry which is preliminary data.</text>
</comment>
<evidence type="ECO:0008006" key="3">
    <source>
        <dbReference type="Google" id="ProtNLM"/>
    </source>
</evidence>
<accession>A0ABV2LUN4</accession>
<name>A0ABV2LUN4_9FLAO</name>
<evidence type="ECO:0000313" key="1">
    <source>
        <dbReference type="EMBL" id="MET3731208.1"/>
    </source>
</evidence>
<protein>
    <recommendedName>
        <fullName evidence="3">Apea-like HEPN domain-containing protein</fullName>
    </recommendedName>
</protein>
<dbReference type="RefSeq" id="WP_354507252.1">
    <property type="nucleotide sequence ID" value="NZ_JBEPMO010000003.1"/>
</dbReference>
<dbReference type="Proteomes" id="UP001549146">
    <property type="component" value="Unassembled WGS sequence"/>
</dbReference>